<evidence type="ECO:0000313" key="2">
    <source>
        <dbReference type="EMBL" id="KKL08895.1"/>
    </source>
</evidence>
<dbReference type="SUPFAM" id="SSF51695">
    <property type="entry name" value="PLC-like phosphodiesterases"/>
    <property type="match status" value="1"/>
</dbReference>
<dbReference type="EMBL" id="LAZR01042699">
    <property type="protein sequence ID" value="KKL08895.1"/>
    <property type="molecule type" value="Genomic_DNA"/>
</dbReference>
<evidence type="ECO:0000259" key="1">
    <source>
        <dbReference type="PROSITE" id="PS51704"/>
    </source>
</evidence>
<dbReference type="PANTHER" id="PTHR46211">
    <property type="entry name" value="GLYCEROPHOSPHORYL DIESTER PHOSPHODIESTERASE"/>
    <property type="match status" value="1"/>
</dbReference>
<gene>
    <name evidence="2" type="ORF">LCGC14_2571270</name>
</gene>
<accession>A0A0F9AHM3</accession>
<name>A0A0F9AHM3_9ZZZZ</name>
<dbReference type="InterPro" id="IPR017946">
    <property type="entry name" value="PLC-like_Pdiesterase_TIM-brl"/>
</dbReference>
<dbReference type="Gene3D" id="3.20.20.190">
    <property type="entry name" value="Phosphatidylinositol (PI) phosphodiesterase"/>
    <property type="match status" value="1"/>
</dbReference>
<comment type="caution">
    <text evidence="2">The sequence shown here is derived from an EMBL/GenBank/DDBJ whole genome shotgun (WGS) entry which is preliminary data.</text>
</comment>
<dbReference type="Pfam" id="PF03009">
    <property type="entry name" value="GDPD"/>
    <property type="match status" value="1"/>
</dbReference>
<dbReference type="PROSITE" id="PS51704">
    <property type="entry name" value="GP_PDE"/>
    <property type="match status" value="1"/>
</dbReference>
<dbReference type="PANTHER" id="PTHR46211:SF14">
    <property type="entry name" value="GLYCEROPHOSPHODIESTER PHOSPHODIESTERASE"/>
    <property type="match status" value="1"/>
</dbReference>
<sequence length="134" mass="15041">MIKVFAHRGASGTYPENTQSAITAAVDIEVDGIEVDVQSCLDDYMIIHDSWLDRTTSGRGKVTKLTREQIQCFDAGNNERVPTLQQTIDWVNNKTLLNLELKHTFALDKFVELIEANIAAKKLSRDNLLVSSFD</sequence>
<organism evidence="2">
    <name type="scientific">marine sediment metagenome</name>
    <dbReference type="NCBI Taxonomy" id="412755"/>
    <lineage>
        <taxon>unclassified sequences</taxon>
        <taxon>metagenomes</taxon>
        <taxon>ecological metagenomes</taxon>
    </lineage>
</organism>
<feature type="non-terminal residue" evidence="2">
    <location>
        <position position="134"/>
    </location>
</feature>
<proteinExistence type="predicted"/>
<dbReference type="GO" id="GO:0006629">
    <property type="term" value="P:lipid metabolic process"/>
    <property type="evidence" value="ECO:0007669"/>
    <property type="project" value="InterPro"/>
</dbReference>
<protein>
    <recommendedName>
        <fullName evidence="1">GP-PDE domain-containing protein</fullName>
    </recommendedName>
</protein>
<dbReference type="InterPro" id="IPR030395">
    <property type="entry name" value="GP_PDE_dom"/>
</dbReference>
<reference evidence="2" key="1">
    <citation type="journal article" date="2015" name="Nature">
        <title>Complex archaea that bridge the gap between prokaryotes and eukaryotes.</title>
        <authorList>
            <person name="Spang A."/>
            <person name="Saw J.H."/>
            <person name="Jorgensen S.L."/>
            <person name="Zaremba-Niedzwiedzka K."/>
            <person name="Martijn J."/>
            <person name="Lind A.E."/>
            <person name="van Eijk R."/>
            <person name="Schleper C."/>
            <person name="Guy L."/>
            <person name="Ettema T.J."/>
        </authorList>
    </citation>
    <scope>NUCLEOTIDE SEQUENCE</scope>
</reference>
<dbReference type="AlphaFoldDB" id="A0A0F9AHM3"/>
<dbReference type="GO" id="GO:0008081">
    <property type="term" value="F:phosphoric diester hydrolase activity"/>
    <property type="evidence" value="ECO:0007669"/>
    <property type="project" value="InterPro"/>
</dbReference>
<feature type="domain" description="GP-PDE" evidence="1">
    <location>
        <begin position="2"/>
        <end position="134"/>
    </location>
</feature>